<dbReference type="Proteomes" id="UP000053815">
    <property type="component" value="Unassembled WGS sequence"/>
</dbReference>
<evidence type="ECO:0000313" key="2">
    <source>
        <dbReference type="Proteomes" id="UP000053815"/>
    </source>
</evidence>
<accession>A0A0C9MIP8</accession>
<dbReference type="EMBL" id="DF836442">
    <property type="protein sequence ID" value="GAN07239.1"/>
    <property type="molecule type" value="Genomic_DNA"/>
</dbReference>
<evidence type="ECO:0000313" key="1">
    <source>
        <dbReference type="EMBL" id="GAN07239.1"/>
    </source>
</evidence>
<proteinExistence type="predicted"/>
<keyword evidence="2" id="KW-1185">Reference proteome</keyword>
<dbReference type="AlphaFoldDB" id="A0A0C9MIP8"/>
<gene>
    <name evidence="1" type="ORF">MAM1_0153d06732</name>
</gene>
<protein>
    <submittedName>
        <fullName evidence="1">Uncharacterized protein</fullName>
    </submittedName>
</protein>
<name>A0A0C9MIP8_9FUNG</name>
<organism evidence="1">
    <name type="scientific">Mucor ambiguus</name>
    <dbReference type="NCBI Taxonomy" id="91626"/>
    <lineage>
        <taxon>Eukaryota</taxon>
        <taxon>Fungi</taxon>
        <taxon>Fungi incertae sedis</taxon>
        <taxon>Mucoromycota</taxon>
        <taxon>Mucoromycotina</taxon>
        <taxon>Mucoromycetes</taxon>
        <taxon>Mucorales</taxon>
        <taxon>Mucorineae</taxon>
        <taxon>Mucoraceae</taxon>
        <taxon>Mucor</taxon>
    </lineage>
</organism>
<sequence length="71" mass="7618">MPLNIVTNVSFEGKNEDGVADSKAKDNGTANTVEAEVIINGHAKQEATDDVPLPPAAKYSEIWILGHDFSH</sequence>
<reference evidence="1" key="1">
    <citation type="submission" date="2014-09" db="EMBL/GenBank/DDBJ databases">
        <title>Draft genome sequence of an oleaginous Mucoromycotina fungus Mucor ambiguus NBRC6742.</title>
        <authorList>
            <person name="Takeda I."/>
            <person name="Yamane N."/>
            <person name="Morita T."/>
            <person name="Tamano K."/>
            <person name="Machida M."/>
            <person name="Baker S."/>
            <person name="Koike H."/>
        </authorList>
    </citation>
    <scope>NUCLEOTIDE SEQUENCE</scope>
    <source>
        <strain evidence="1">NBRC 6742</strain>
    </source>
</reference>